<dbReference type="OrthoDB" id="9848307at2"/>
<accession>A0A2S5TKR8</accession>
<evidence type="ECO:0000313" key="3">
    <source>
        <dbReference type="Proteomes" id="UP000238220"/>
    </source>
</evidence>
<feature type="transmembrane region" description="Helical" evidence="1">
    <location>
        <begin position="49"/>
        <end position="67"/>
    </location>
</feature>
<sequence>MSAPSRSSLRAAELAYAVANEPVHDEPPPGYGHALEAAPLRSPMLPATGFQLSCVGLGLALILLHFGKMGGTLAPLQPASLVMLPGMLLLAGVTGYLAWRRR</sequence>
<name>A0A2S5TKR8_9GAMM</name>
<dbReference type="Proteomes" id="UP000238220">
    <property type="component" value="Unassembled WGS sequence"/>
</dbReference>
<keyword evidence="3" id="KW-1185">Reference proteome</keyword>
<comment type="caution">
    <text evidence="2">The sequence shown here is derived from an EMBL/GenBank/DDBJ whole genome shotgun (WGS) entry which is preliminary data.</text>
</comment>
<evidence type="ECO:0000256" key="1">
    <source>
        <dbReference type="SAM" id="Phobius"/>
    </source>
</evidence>
<evidence type="ECO:0000313" key="2">
    <source>
        <dbReference type="EMBL" id="PPE75589.1"/>
    </source>
</evidence>
<dbReference type="AlphaFoldDB" id="A0A2S5TKR8"/>
<dbReference type="RefSeq" id="WP_104228555.1">
    <property type="nucleotide sequence ID" value="NZ_PSNW01000001.1"/>
</dbReference>
<proteinExistence type="predicted"/>
<gene>
    <name evidence="2" type="ORF">C3942_01465</name>
</gene>
<reference evidence="2 3" key="1">
    <citation type="submission" date="2018-02" db="EMBL/GenBank/DDBJ databases">
        <title>Genome sequencing of Solimonas sp. HR-BB.</title>
        <authorList>
            <person name="Lee Y."/>
            <person name="Jeon C.O."/>
        </authorList>
    </citation>
    <scope>NUCLEOTIDE SEQUENCE [LARGE SCALE GENOMIC DNA]</scope>
    <source>
        <strain evidence="2 3">HR-BB</strain>
    </source>
</reference>
<keyword evidence="1" id="KW-0472">Membrane</keyword>
<keyword evidence="1" id="KW-0812">Transmembrane</keyword>
<protein>
    <submittedName>
        <fullName evidence="2">Uncharacterized protein</fullName>
    </submittedName>
</protein>
<feature type="transmembrane region" description="Helical" evidence="1">
    <location>
        <begin position="79"/>
        <end position="99"/>
    </location>
</feature>
<organism evidence="2 3">
    <name type="scientific">Solimonas fluminis</name>
    <dbReference type="NCBI Taxonomy" id="2086571"/>
    <lineage>
        <taxon>Bacteria</taxon>
        <taxon>Pseudomonadati</taxon>
        <taxon>Pseudomonadota</taxon>
        <taxon>Gammaproteobacteria</taxon>
        <taxon>Nevskiales</taxon>
        <taxon>Nevskiaceae</taxon>
        <taxon>Solimonas</taxon>
    </lineage>
</organism>
<keyword evidence="1" id="KW-1133">Transmembrane helix</keyword>
<dbReference type="EMBL" id="PSNW01000001">
    <property type="protein sequence ID" value="PPE75589.1"/>
    <property type="molecule type" value="Genomic_DNA"/>
</dbReference>